<protein>
    <recommendedName>
        <fullName evidence="7">dITP/XTP pyrophosphatase</fullName>
        <ecNumber evidence="7">3.6.1.66</ecNumber>
    </recommendedName>
    <alternativeName>
        <fullName evidence="7">Non-canonical purine NTP pyrophosphatase</fullName>
    </alternativeName>
    <alternativeName>
        <fullName evidence="7">Non-standard purine NTP pyrophosphatase</fullName>
    </alternativeName>
    <alternativeName>
        <fullName evidence="7">Nucleoside-triphosphate diphosphatase</fullName>
    </alternativeName>
    <alternativeName>
        <fullName evidence="7">Nucleoside-triphosphate pyrophosphatase</fullName>
        <shortName evidence="7">NTPase</shortName>
    </alternativeName>
</protein>
<comment type="similarity">
    <text evidence="1 7 8">Belongs to the HAM1 NTPase family.</text>
</comment>
<evidence type="ECO:0000256" key="2">
    <source>
        <dbReference type="ARBA" id="ARBA00022723"/>
    </source>
</evidence>
<comment type="caution">
    <text evidence="9">The sequence shown here is derived from an EMBL/GenBank/DDBJ whole genome shotgun (WGS) entry which is preliminary data.</text>
</comment>
<keyword evidence="3 7" id="KW-0547">Nucleotide-binding</keyword>
<comment type="cofactor">
    <cofactor evidence="7">
        <name>Mg(2+)</name>
        <dbReference type="ChEBI" id="CHEBI:18420"/>
    </cofactor>
    <text evidence="7">Binds 1 Mg(2+) ion per subunit.</text>
</comment>
<evidence type="ECO:0000256" key="3">
    <source>
        <dbReference type="ARBA" id="ARBA00022741"/>
    </source>
</evidence>
<dbReference type="RefSeq" id="WP_284258394.1">
    <property type="nucleotide sequence ID" value="NZ_BSOS01000067.1"/>
</dbReference>
<keyword evidence="5 7" id="KW-0460">Magnesium</keyword>
<dbReference type="Pfam" id="PF01725">
    <property type="entry name" value="Ham1p_like"/>
    <property type="match status" value="1"/>
</dbReference>
<keyword evidence="2 7" id="KW-0479">Metal-binding</keyword>
<comment type="subunit">
    <text evidence="7">Homodimer.</text>
</comment>
<organism evidence="9 10">
    <name type="scientific">Acidocella aquatica</name>
    <dbReference type="NCBI Taxonomy" id="1922313"/>
    <lineage>
        <taxon>Bacteria</taxon>
        <taxon>Pseudomonadati</taxon>
        <taxon>Pseudomonadota</taxon>
        <taxon>Alphaproteobacteria</taxon>
        <taxon>Acetobacterales</taxon>
        <taxon>Acidocellaceae</taxon>
        <taxon>Acidocella</taxon>
    </lineage>
</organism>
<evidence type="ECO:0000313" key="10">
    <source>
        <dbReference type="Proteomes" id="UP001156641"/>
    </source>
</evidence>
<feature type="binding site" evidence="7">
    <location>
        <begin position="181"/>
        <end position="182"/>
    </location>
    <ligand>
        <name>substrate</name>
    </ligand>
</feature>
<gene>
    <name evidence="9" type="ORF">GCM10010909_23310</name>
</gene>
<feature type="binding site" evidence="7">
    <location>
        <position position="176"/>
    </location>
    <ligand>
        <name>substrate</name>
    </ligand>
</feature>
<accession>A0ABQ6A8L1</accession>
<dbReference type="Gene3D" id="3.90.950.10">
    <property type="match status" value="1"/>
</dbReference>
<dbReference type="SUPFAM" id="SSF52972">
    <property type="entry name" value="ITPase-like"/>
    <property type="match status" value="1"/>
</dbReference>
<evidence type="ECO:0000256" key="5">
    <source>
        <dbReference type="ARBA" id="ARBA00022842"/>
    </source>
</evidence>
<dbReference type="EC" id="3.6.1.66" evidence="7"/>
<dbReference type="InterPro" id="IPR002637">
    <property type="entry name" value="RdgB/HAM1"/>
</dbReference>
<evidence type="ECO:0000256" key="6">
    <source>
        <dbReference type="ARBA" id="ARBA00023080"/>
    </source>
</evidence>
<comment type="catalytic activity">
    <reaction evidence="7">
        <text>ITP + H2O = IMP + diphosphate + H(+)</text>
        <dbReference type="Rhea" id="RHEA:29399"/>
        <dbReference type="ChEBI" id="CHEBI:15377"/>
        <dbReference type="ChEBI" id="CHEBI:15378"/>
        <dbReference type="ChEBI" id="CHEBI:33019"/>
        <dbReference type="ChEBI" id="CHEBI:58053"/>
        <dbReference type="ChEBI" id="CHEBI:61402"/>
        <dbReference type="EC" id="3.6.1.66"/>
    </reaction>
</comment>
<comment type="catalytic activity">
    <reaction evidence="7">
        <text>XTP + H2O = XMP + diphosphate + H(+)</text>
        <dbReference type="Rhea" id="RHEA:28610"/>
        <dbReference type="ChEBI" id="CHEBI:15377"/>
        <dbReference type="ChEBI" id="CHEBI:15378"/>
        <dbReference type="ChEBI" id="CHEBI:33019"/>
        <dbReference type="ChEBI" id="CHEBI:57464"/>
        <dbReference type="ChEBI" id="CHEBI:61314"/>
        <dbReference type="EC" id="3.6.1.66"/>
    </reaction>
</comment>
<feature type="binding site" evidence="7">
    <location>
        <position position="45"/>
    </location>
    <ligand>
        <name>Mg(2+)</name>
        <dbReference type="ChEBI" id="CHEBI:18420"/>
    </ligand>
</feature>
<feature type="active site" description="Proton acceptor" evidence="7">
    <location>
        <position position="74"/>
    </location>
</feature>
<evidence type="ECO:0000256" key="7">
    <source>
        <dbReference type="HAMAP-Rule" id="MF_01405"/>
    </source>
</evidence>
<keyword evidence="6 7" id="KW-0546">Nucleotide metabolism</keyword>
<comment type="catalytic activity">
    <reaction evidence="7">
        <text>dITP + H2O = dIMP + diphosphate + H(+)</text>
        <dbReference type="Rhea" id="RHEA:28342"/>
        <dbReference type="ChEBI" id="CHEBI:15377"/>
        <dbReference type="ChEBI" id="CHEBI:15378"/>
        <dbReference type="ChEBI" id="CHEBI:33019"/>
        <dbReference type="ChEBI" id="CHEBI:61194"/>
        <dbReference type="ChEBI" id="CHEBI:61382"/>
        <dbReference type="EC" id="3.6.1.66"/>
    </reaction>
</comment>
<dbReference type="PANTHER" id="PTHR11067">
    <property type="entry name" value="INOSINE TRIPHOSPHATE PYROPHOSPHATASE/HAM1 PROTEIN"/>
    <property type="match status" value="1"/>
</dbReference>
<dbReference type="InterPro" id="IPR029001">
    <property type="entry name" value="ITPase-like_fam"/>
</dbReference>
<feature type="binding site" evidence="7">
    <location>
        <begin position="153"/>
        <end position="156"/>
    </location>
    <ligand>
        <name>substrate</name>
    </ligand>
</feature>
<evidence type="ECO:0000256" key="1">
    <source>
        <dbReference type="ARBA" id="ARBA00008023"/>
    </source>
</evidence>
<dbReference type="PANTHER" id="PTHR11067:SF9">
    <property type="entry name" value="INOSINE TRIPHOSPHATE PYROPHOSPHATASE"/>
    <property type="match status" value="1"/>
</dbReference>
<feature type="binding site" evidence="7">
    <location>
        <position position="75"/>
    </location>
    <ligand>
        <name>substrate</name>
    </ligand>
</feature>
<dbReference type="InterPro" id="IPR020922">
    <property type="entry name" value="dITP/XTP_pyrophosphatase"/>
</dbReference>
<sequence>MSARGPEQVLIATHNAGKLKEFAALLAPLGIAAVGAGAMGLAEPDETADDFAGNAQLKARAAARAAGIAALADDSGLCVAALGGEPGVFSARYAAGDYGAAFARIIAACAAAGEWRARFVCALCLAQPDGTTATFIGEADGVIAPSPRGEGGFGYDAVFVPDGYEQTYAELGGAAKDAISHRAQAFAQVAARLLPPGR</sequence>
<name>A0ABQ6A8L1_9PROT</name>
<feature type="binding site" evidence="7">
    <location>
        <begin position="13"/>
        <end position="18"/>
    </location>
    <ligand>
        <name>substrate</name>
    </ligand>
</feature>
<dbReference type="CDD" id="cd00515">
    <property type="entry name" value="HAM1"/>
    <property type="match status" value="1"/>
</dbReference>
<keyword evidence="4 7" id="KW-0378">Hydrolase</keyword>
<evidence type="ECO:0000256" key="8">
    <source>
        <dbReference type="RuleBase" id="RU003781"/>
    </source>
</evidence>
<comment type="function">
    <text evidence="7">Pyrophosphatase that catalyzes the hydrolysis of nucleoside triphosphates to their monophosphate derivatives, with a high preference for the non-canonical purine nucleotides XTP (xanthosine triphosphate), dITP (deoxyinosine triphosphate) and ITP. Seems to function as a house-cleaning enzyme that removes non-canonical purine nucleotides from the nucleotide pool, thus preventing their incorporation into DNA/RNA and avoiding chromosomal lesions.</text>
</comment>
<dbReference type="HAMAP" id="MF_01405">
    <property type="entry name" value="Non_canon_purine_NTPase"/>
    <property type="match status" value="1"/>
</dbReference>
<dbReference type="EMBL" id="BSOS01000067">
    <property type="protein sequence ID" value="GLR67650.1"/>
    <property type="molecule type" value="Genomic_DNA"/>
</dbReference>
<evidence type="ECO:0000256" key="4">
    <source>
        <dbReference type="ARBA" id="ARBA00022801"/>
    </source>
</evidence>
<feature type="binding site" evidence="7">
    <location>
        <position position="74"/>
    </location>
    <ligand>
        <name>Mg(2+)</name>
        <dbReference type="ChEBI" id="CHEBI:18420"/>
    </ligand>
</feature>
<evidence type="ECO:0000313" key="9">
    <source>
        <dbReference type="EMBL" id="GLR67650.1"/>
    </source>
</evidence>
<dbReference type="NCBIfam" id="TIGR00042">
    <property type="entry name" value="RdgB/HAM1 family non-canonical purine NTP pyrophosphatase"/>
    <property type="match status" value="1"/>
</dbReference>
<dbReference type="Proteomes" id="UP001156641">
    <property type="component" value="Unassembled WGS sequence"/>
</dbReference>
<proteinExistence type="inferred from homology"/>
<reference evidence="10" key="1">
    <citation type="journal article" date="2019" name="Int. J. Syst. Evol. Microbiol.">
        <title>The Global Catalogue of Microorganisms (GCM) 10K type strain sequencing project: providing services to taxonomists for standard genome sequencing and annotation.</title>
        <authorList>
            <consortium name="The Broad Institute Genomics Platform"/>
            <consortium name="The Broad Institute Genome Sequencing Center for Infectious Disease"/>
            <person name="Wu L."/>
            <person name="Ma J."/>
        </authorList>
    </citation>
    <scope>NUCLEOTIDE SEQUENCE [LARGE SCALE GENOMIC DNA]</scope>
    <source>
        <strain evidence="10">NBRC 112502</strain>
    </source>
</reference>
<keyword evidence="10" id="KW-1185">Reference proteome</keyword>